<dbReference type="Pfam" id="PF14559">
    <property type="entry name" value="TPR_19"/>
    <property type="match status" value="1"/>
</dbReference>
<feature type="region of interest" description="Disordered" evidence="3">
    <location>
        <begin position="24"/>
        <end position="49"/>
    </location>
</feature>
<dbReference type="SMART" id="SM00028">
    <property type="entry name" value="TPR"/>
    <property type="match status" value="5"/>
</dbReference>
<gene>
    <name evidence="5" type="ORF">O987_04410</name>
</gene>
<feature type="chain" id="PRO_5001715771" description="Tetratricopeptide repeat protein" evidence="4">
    <location>
        <begin position="26"/>
        <end position="595"/>
    </location>
</feature>
<dbReference type="InterPro" id="IPR011990">
    <property type="entry name" value="TPR-like_helical_dom_sf"/>
</dbReference>
<evidence type="ECO:0000313" key="6">
    <source>
        <dbReference type="Proteomes" id="UP000028782"/>
    </source>
</evidence>
<organism evidence="5 6">
    <name type="scientific">Comamonas testosteroni TK102</name>
    <dbReference type="NCBI Taxonomy" id="1392005"/>
    <lineage>
        <taxon>Bacteria</taxon>
        <taxon>Pseudomonadati</taxon>
        <taxon>Pseudomonadota</taxon>
        <taxon>Betaproteobacteria</taxon>
        <taxon>Burkholderiales</taxon>
        <taxon>Comamonadaceae</taxon>
        <taxon>Comamonas</taxon>
    </lineage>
</organism>
<dbReference type="Gene3D" id="1.25.40.10">
    <property type="entry name" value="Tetratricopeptide repeat domain"/>
    <property type="match status" value="3"/>
</dbReference>
<keyword evidence="1" id="KW-0677">Repeat</keyword>
<name>A0A076PHK0_COMTE</name>
<dbReference type="PANTHER" id="PTHR44227">
    <property type="match status" value="1"/>
</dbReference>
<evidence type="ECO:0000313" key="5">
    <source>
        <dbReference type="EMBL" id="AIJ45048.1"/>
    </source>
</evidence>
<evidence type="ECO:0000256" key="1">
    <source>
        <dbReference type="ARBA" id="ARBA00022737"/>
    </source>
</evidence>
<feature type="signal peptide" evidence="4">
    <location>
        <begin position="1"/>
        <end position="25"/>
    </location>
</feature>
<dbReference type="RefSeq" id="WP_003058445.1">
    <property type="nucleotide sequence ID" value="NZ_CP006704.1"/>
</dbReference>
<keyword evidence="4" id="KW-0732">Signal</keyword>
<dbReference type="InterPro" id="IPR019734">
    <property type="entry name" value="TPR_rpt"/>
</dbReference>
<dbReference type="Pfam" id="PF13432">
    <property type="entry name" value="TPR_16"/>
    <property type="match status" value="2"/>
</dbReference>
<evidence type="ECO:0000256" key="2">
    <source>
        <dbReference type="ARBA" id="ARBA00022803"/>
    </source>
</evidence>
<accession>A0A076PHK0</accession>
<dbReference type="AlphaFoldDB" id="A0A076PHK0"/>
<sequence length="595" mass="65898">MVHPLRFQGLAVAAVVAMGSAIASAQPADPPPQQDKIEQSTDLERAAERENEQAALSAELFYEILVGEMAAQEGALTDAQALMMEAARSSNNENLYRRATELAVQSRSGDRALRNARAWLEAYPESRAANRAVLRILVVMNRIADSASYLRREVELTPQANRSATFLAITQLYNNASDKPLAADVVEQALEIDLKDPQNGPMAWATIGHMRLIAGQKPAALQALQNGAKLSPESGAIALLAMELLESGSAEVEPLVKRYLEKNHSPQLRLTYTRVLLGQKRNADAKNQLQLITREAPEFPEAWAMLANLQLQDNELDAADVSLTQFSSLLPKLPEGVGRSAGESQLYLLRADLAEKRQRYDEADIYLQRIPDSANLLSVQARRADLLARQGKVKEARALIQAIPANGPNQKRLKQIAEVQLLRDAGLNKDAYALQAQLLSQFPDDVELAYDTAMLAERAGNFSEMERLLRDIIKRAPDFKHAYNALGYSYADRNIKLEEAQTLIQTALDMEPGDPFITDSLGWVNFRRGNLNEAEKLLEQAYAKRQDAEIAAHLGEVLWALGKQDRAQLVWRQGLKADSSNDTLLETLKRLKVTP</sequence>
<protein>
    <recommendedName>
        <fullName evidence="7">Tetratricopeptide repeat protein</fullName>
    </recommendedName>
</protein>
<dbReference type="EMBL" id="CP006704">
    <property type="protein sequence ID" value="AIJ45048.1"/>
    <property type="molecule type" value="Genomic_DNA"/>
</dbReference>
<feature type="compositionally biased region" description="Basic and acidic residues" evidence="3">
    <location>
        <begin position="35"/>
        <end position="49"/>
    </location>
</feature>
<evidence type="ECO:0000256" key="4">
    <source>
        <dbReference type="SAM" id="SignalP"/>
    </source>
</evidence>
<evidence type="ECO:0000256" key="3">
    <source>
        <dbReference type="SAM" id="MobiDB-lite"/>
    </source>
</evidence>
<reference evidence="5 6" key="1">
    <citation type="journal article" date="2014" name="Genome Announc.">
        <title>Complete Genome Sequence of Polychlorinated Biphenyl Degrader Comamonas testosteroni TK102 (NBRC 109938).</title>
        <authorList>
            <person name="Fukuda K."/>
            <person name="Hosoyama A."/>
            <person name="Tsuchikane K."/>
            <person name="Ohji S."/>
            <person name="Yamazoe A."/>
            <person name="Fujita N."/>
            <person name="Shintani M."/>
            <person name="Kimbara K."/>
        </authorList>
    </citation>
    <scope>NUCLEOTIDE SEQUENCE [LARGE SCALE GENOMIC DNA]</scope>
    <source>
        <strain evidence="5">TK102</strain>
    </source>
</reference>
<proteinExistence type="predicted"/>
<dbReference type="InterPro" id="IPR052346">
    <property type="entry name" value="O-mannosyl-transferase_TMTC"/>
</dbReference>
<dbReference type="SUPFAM" id="SSF48452">
    <property type="entry name" value="TPR-like"/>
    <property type="match status" value="3"/>
</dbReference>
<dbReference type="KEGG" id="ctes:O987_04410"/>
<dbReference type="HOGENOM" id="CLU_007251_4_0_4"/>
<evidence type="ECO:0008006" key="7">
    <source>
        <dbReference type="Google" id="ProtNLM"/>
    </source>
</evidence>
<dbReference type="PANTHER" id="PTHR44227:SF3">
    <property type="entry name" value="PROTEIN O-MANNOSYL-TRANSFERASE TMTC4"/>
    <property type="match status" value="1"/>
</dbReference>
<keyword evidence="2" id="KW-0802">TPR repeat</keyword>
<dbReference type="Proteomes" id="UP000028782">
    <property type="component" value="Chromosome"/>
</dbReference>